<gene>
    <name evidence="3" type="ORF">J4H85_00845</name>
</gene>
<organism evidence="3 4">
    <name type="scientific">Leucobacter tardus</name>
    <dbReference type="NCBI Taxonomy" id="501483"/>
    <lineage>
        <taxon>Bacteria</taxon>
        <taxon>Bacillati</taxon>
        <taxon>Actinomycetota</taxon>
        <taxon>Actinomycetes</taxon>
        <taxon>Micrococcales</taxon>
        <taxon>Microbacteriaceae</taxon>
        <taxon>Leucobacter</taxon>
    </lineage>
</organism>
<feature type="compositionally biased region" description="Basic and acidic residues" evidence="1">
    <location>
        <begin position="113"/>
        <end position="144"/>
    </location>
</feature>
<evidence type="ECO:0000259" key="2">
    <source>
        <dbReference type="Pfam" id="PF13453"/>
    </source>
</evidence>
<feature type="compositionally biased region" description="Pro residues" evidence="1">
    <location>
        <begin position="67"/>
        <end position="90"/>
    </location>
</feature>
<proteinExistence type="predicted"/>
<dbReference type="RefSeq" id="WP_208235987.1">
    <property type="nucleotide sequence ID" value="NZ_BAAAQU010000001.1"/>
</dbReference>
<evidence type="ECO:0000313" key="3">
    <source>
        <dbReference type="EMBL" id="MBO2988547.1"/>
    </source>
</evidence>
<sequence>MKCPADGTTLLMSERQGIEIDYCPDCRGVWLDRGELDKILDRARAEEEQDPPAAPAPAQPALVTPPSVAPPAQPMQPPVQPPPAPAPAPGQDPRFDPRFEQRGYGNGGYGDRGYGDRGSDDRRYGQPRYDDRDRRGHDGGYDPRYRKRKRNDWLSDLFD</sequence>
<protein>
    <submittedName>
        <fullName evidence="3">Zf-TFIIB domain-containing protein</fullName>
    </submittedName>
</protein>
<dbReference type="AlphaFoldDB" id="A0A939QA99"/>
<comment type="caution">
    <text evidence="3">The sequence shown here is derived from an EMBL/GenBank/DDBJ whole genome shotgun (WGS) entry which is preliminary data.</text>
</comment>
<evidence type="ECO:0000256" key="1">
    <source>
        <dbReference type="SAM" id="MobiDB-lite"/>
    </source>
</evidence>
<name>A0A939QA99_9MICO</name>
<dbReference type="EMBL" id="JAGFBF010000001">
    <property type="protein sequence ID" value="MBO2988547.1"/>
    <property type="molecule type" value="Genomic_DNA"/>
</dbReference>
<accession>A0A939QA99</accession>
<feature type="region of interest" description="Disordered" evidence="1">
    <location>
        <begin position="41"/>
        <end position="159"/>
    </location>
</feature>
<dbReference type="Proteomes" id="UP000668403">
    <property type="component" value="Unassembled WGS sequence"/>
</dbReference>
<reference evidence="3" key="1">
    <citation type="submission" date="2021-03" db="EMBL/GenBank/DDBJ databases">
        <title>Leucobacter chromiisoli sp. nov., isolated from chromium-containing soil of chemical plant.</title>
        <authorList>
            <person name="Xu Z."/>
        </authorList>
    </citation>
    <scope>NUCLEOTIDE SEQUENCE</scope>
    <source>
        <strain evidence="3">K 70/01</strain>
    </source>
</reference>
<keyword evidence="4" id="KW-1185">Reference proteome</keyword>
<dbReference type="Pfam" id="PF13453">
    <property type="entry name" value="Zn_ribbon_TFIIB"/>
    <property type="match status" value="1"/>
</dbReference>
<feature type="domain" description="Transcription factor zinc-finger" evidence="2">
    <location>
        <begin position="2"/>
        <end position="42"/>
    </location>
</feature>
<evidence type="ECO:0000313" key="4">
    <source>
        <dbReference type="Proteomes" id="UP000668403"/>
    </source>
</evidence>
<dbReference type="InterPro" id="IPR027392">
    <property type="entry name" value="TF_Znf"/>
</dbReference>